<reference evidence="2 3" key="1">
    <citation type="submission" date="2019-07" db="EMBL/GenBank/DDBJ databases">
        <title>Microlunatus dokdonensis sp. nov. isolated from the rhizospheric soil of the wild plant Elymus tsukushiensis.</title>
        <authorList>
            <person name="Ghim S.-Y."/>
            <person name="Hwang Y.-J."/>
            <person name="Son J.-S."/>
            <person name="Shin J.-H."/>
        </authorList>
    </citation>
    <scope>NUCLEOTIDE SEQUENCE [LARGE SCALE GENOMIC DNA]</scope>
    <source>
        <strain evidence="2 3">KUDC0627</strain>
    </source>
</reference>
<dbReference type="RefSeq" id="WP_143987413.1">
    <property type="nucleotide sequence ID" value="NZ_CP041692.1"/>
</dbReference>
<protein>
    <submittedName>
        <fullName evidence="2">DUF3224 domain-containing protein</fullName>
    </submittedName>
</protein>
<organism evidence="2 3">
    <name type="scientific">Microlunatus elymi</name>
    <dbReference type="NCBI Taxonomy" id="2596828"/>
    <lineage>
        <taxon>Bacteria</taxon>
        <taxon>Bacillati</taxon>
        <taxon>Actinomycetota</taxon>
        <taxon>Actinomycetes</taxon>
        <taxon>Propionibacteriales</taxon>
        <taxon>Propionibacteriaceae</taxon>
        <taxon>Microlunatus</taxon>
    </lineage>
</organism>
<dbReference type="Proteomes" id="UP000319263">
    <property type="component" value="Chromosome"/>
</dbReference>
<evidence type="ECO:0000313" key="3">
    <source>
        <dbReference type="Proteomes" id="UP000319263"/>
    </source>
</evidence>
<dbReference type="InterPro" id="IPR021607">
    <property type="entry name" value="DUF3224"/>
</dbReference>
<dbReference type="SUPFAM" id="SSF159238">
    <property type="entry name" value="SO1590-like"/>
    <property type="match status" value="1"/>
</dbReference>
<evidence type="ECO:0000256" key="1">
    <source>
        <dbReference type="SAM" id="MobiDB-lite"/>
    </source>
</evidence>
<keyword evidence="3" id="KW-1185">Reference proteome</keyword>
<evidence type="ECO:0000313" key="2">
    <source>
        <dbReference type="EMBL" id="QDP97454.1"/>
    </source>
</evidence>
<name>A0A516Q202_9ACTN</name>
<gene>
    <name evidence="2" type="ORF">FOE78_17395</name>
</gene>
<dbReference type="Gene3D" id="2.40.350.10">
    <property type="entry name" value="SO1590-like"/>
    <property type="match status" value="1"/>
</dbReference>
<dbReference type="EMBL" id="CP041692">
    <property type="protein sequence ID" value="QDP97454.1"/>
    <property type="molecule type" value="Genomic_DNA"/>
</dbReference>
<dbReference type="InterPro" id="IPR023159">
    <property type="entry name" value="SO1590-like_sf"/>
</dbReference>
<feature type="region of interest" description="Disordered" evidence="1">
    <location>
        <begin position="1"/>
        <end position="21"/>
    </location>
</feature>
<proteinExistence type="predicted"/>
<dbReference type="AlphaFoldDB" id="A0A516Q202"/>
<accession>A0A516Q202</accession>
<dbReference type="OrthoDB" id="882224at2"/>
<sequence length="140" mass="14575">MRATSTFTVSDFTPTESPSTIGDQPMIITAASSGLSYMTKTFTGQLSGSSVTWFLGALNQQTGAGSYAALEAIEAELAGRAGTFNVVHAASTSGQDRFDEHFAIVPGSGTGELAGISGSGELRIDPDGTHHFDLEYAFED</sequence>
<dbReference type="Pfam" id="PF11528">
    <property type="entry name" value="DUF3224"/>
    <property type="match status" value="1"/>
</dbReference>
<dbReference type="KEGG" id="mik:FOE78_17395"/>